<evidence type="ECO:0000256" key="1">
    <source>
        <dbReference type="SAM" id="SignalP"/>
    </source>
</evidence>
<keyword evidence="3" id="KW-1185">Reference proteome</keyword>
<dbReference type="AlphaFoldDB" id="A0A926G5H1"/>
<dbReference type="EMBL" id="JACOQL010000002">
    <property type="protein sequence ID" value="MBC9246133.1"/>
    <property type="molecule type" value="Genomic_DNA"/>
</dbReference>
<evidence type="ECO:0000313" key="3">
    <source>
        <dbReference type="Proteomes" id="UP000608594"/>
    </source>
</evidence>
<dbReference type="GO" id="GO:0005829">
    <property type="term" value="C:cytosol"/>
    <property type="evidence" value="ECO:0007669"/>
    <property type="project" value="TreeGrafter"/>
</dbReference>
<feature type="signal peptide" evidence="1">
    <location>
        <begin position="1"/>
        <end position="18"/>
    </location>
</feature>
<feature type="chain" id="PRO_5037381673" evidence="1">
    <location>
        <begin position="19"/>
        <end position="161"/>
    </location>
</feature>
<dbReference type="RefSeq" id="WP_187792579.1">
    <property type="nucleotide sequence ID" value="NZ_JACOQL010000002.1"/>
</dbReference>
<comment type="caution">
    <text evidence="2">The sequence shown here is derived from an EMBL/GenBank/DDBJ whole genome shotgun (WGS) entry which is preliminary data.</text>
</comment>
<gene>
    <name evidence="2" type="ORF">H4P12_05270</name>
</gene>
<proteinExistence type="predicted"/>
<dbReference type="PIRSF" id="PIRSF003174">
    <property type="entry name" value="CreA"/>
    <property type="match status" value="1"/>
</dbReference>
<dbReference type="Pfam" id="PF05981">
    <property type="entry name" value="CreA"/>
    <property type="match status" value="1"/>
</dbReference>
<dbReference type="Proteomes" id="UP000608594">
    <property type="component" value="Unassembled WGS sequence"/>
</dbReference>
<dbReference type="PANTHER" id="PTHR37952:SF2">
    <property type="entry name" value="PROTEIN CREA"/>
    <property type="match status" value="1"/>
</dbReference>
<dbReference type="InterPro" id="IPR010292">
    <property type="entry name" value="Uncharacterised_CreA"/>
</dbReference>
<sequence>MRLFAIAAICALPVLASADVVGKVGVDWVGNDIMVEAIQDPKVSGITCHLAYFDRSVIDRLSNGNWFEDPSNSAIECSQTGPITIGDIDRSRDGEDVFSEGRSLIFKSLRVKRIYDEQNQVLIYLAHANEVTEGSAKMAISTVPLFDPDQPAAAGSSPATE</sequence>
<protein>
    <submittedName>
        <fullName evidence="2">CreA family protein</fullName>
    </submittedName>
</protein>
<reference evidence="2" key="1">
    <citation type="submission" date="2020-08" db="EMBL/GenBank/DDBJ databases">
        <title>Paracoccus amoyensis sp. nov., isolated from the surface seawater at coast of Xiamen, Fujian.</title>
        <authorList>
            <person name="Lyu L."/>
        </authorList>
    </citation>
    <scope>NUCLEOTIDE SEQUENCE</scope>
    <source>
        <strain evidence="2">11-3</strain>
    </source>
</reference>
<keyword evidence="1" id="KW-0732">Signal</keyword>
<dbReference type="PANTHER" id="PTHR37952">
    <property type="match status" value="1"/>
</dbReference>
<evidence type="ECO:0000313" key="2">
    <source>
        <dbReference type="EMBL" id="MBC9246133.1"/>
    </source>
</evidence>
<accession>A0A926G5H1</accession>
<name>A0A926G5H1_9RHOB</name>
<organism evidence="2 3">
    <name type="scientific">Paracoccus amoyensis</name>
    <dbReference type="NCBI Taxonomy" id="2760093"/>
    <lineage>
        <taxon>Bacteria</taxon>
        <taxon>Pseudomonadati</taxon>
        <taxon>Pseudomonadota</taxon>
        <taxon>Alphaproteobacteria</taxon>
        <taxon>Rhodobacterales</taxon>
        <taxon>Paracoccaceae</taxon>
        <taxon>Paracoccus</taxon>
    </lineage>
</organism>